<evidence type="ECO:0000313" key="4">
    <source>
        <dbReference type="RefSeq" id="XP_020549404.1"/>
    </source>
</evidence>
<dbReference type="GO" id="GO:0000049">
    <property type="term" value="F:tRNA binding"/>
    <property type="evidence" value="ECO:0007669"/>
    <property type="project" value="TreeGrafter"/>
</dbReference>
<sequence length="400" mass="45896">MAVSIFVINSNSQEELPPLEDCRLYRVNITELLSKPDVYESFFNVLSDVSDGEINREMLKIMAANRRHELYVLLGPVVNWDGDTPIIYSGIQVCVEGNIADVPDLGGEKFSDCFFVFRDMPENLDFPELVGVNILKVYAVEQDYANTAVQLMTRYYNGDAAEDALQLIPELEGHIFIQLQTRTWPLVHYVGVFDKPNLALFDHWTSNGFSPIIIGKIKYLKYKKEVVCAMIKWLNDYEPIVAANIFWSHPQLFSLARNNFKKWLSGDLNSVDHSFAARILEMEFYSCRSPILKERPWNEVEDRIIVAINRGAPVSLEVMDPVIRKVADIYFNAVLPIMLSEVDRSLLLLRGLQFRPTDEIMVNSYAKQCYSFFLPAAAEDHEFIRRGHQTITWKDSCDGI</sequence>
<dbReference type="PANTHER" id="PTHR10925">
    <property type="entry name" value="N-ACETYLTRANSFERASE 10"/>
    <property type="match status" value="1"/>
</dbReference>
<evidence type="ECO:0000259" key="1">
    <source>
        <dbReference type="Pfam" id="PF13718"/>
    </source>
</evidence>
<accession>A0A8M8UZH5</accession>
<dbReference type="AlphaFoldDB" id="A0A8M8UZH5"/>
<dbReference type="GO" id="GO:1904812">
    <property type="term" value="P:rRNA acetylation involved in maturation of SSU-rRNA"/>
    <property type="evidence" value="ECO:0007669"/>
    <property type="project" value="TreeGrafter"/>
</dbReference>
<feature type="domain" description="N-acetyltransferase" evidence="1">
    <location>
        <begin position="59"/>
        <end position="162"/>
    </location>
</feature>
<dbReference type="PANTHER" id="PTHR10925:SF5">
    <property type="entry name" value="RNA CYTIDINE ACETYLTRANSFERASE"/>
    <property type="match status" value="1"/>
</dbReference>
<reference evidence="3 4" key="1">
    <citation type="submission" date="2025-04" db="UniProtKB">
        <authorList>
            <consortium name="RefSeq"/>
        </authorList>
    </citation>
    <scope>IDENTIFICATION</scope>
</reference>
<dbReference type="GO" id="GO:1990883">
    <property type="term" value="F:18S rRNA cytidine N-acetyltransferase activity"/>
    <property type="evidence" value="ECO:0007669"/>
    <property type="project" value="TreeGrafter"/>
</dbReference>
<evidence type="ECO:0000313" key="3">
    <source>
        <dbReference type="RefSeq" id="XP_020549403.1"/>
    </source>
</evidence>
<dbReference type="RefSeq" id="XP_020549404.1">
    <property type="nucleotide sequence ID" value="XM_020693745.1"/>
</dbReference>
<evidence type="ECO:0000313" key="2">
    <source>
        <dbReference type="Proteomes" id="UP000504604"/>
    </source>
</evidence>
<dbReference type="InterPro" id="IPR000182">
    <property type="entry name" value="GNAT_dom"/>
</dbReference>
<dbReference type="Proteomes" id="UP000504604">
    <property type="component" value="Linkage group LG5"/>
</dbReference>
<protein>
    <submittedName>
        <fullName evidence="3 4">RNA cytidine acetyltransferase 2-like isoform X1</fullName>
    </submittedName>
</protein>
<dbReference type="Pfam" id="PF13718">
    <property type="entry name" value="GNAT_acetyltr_2"/>
    <property type="match status" value="1"/>
</dbReference>
<dbReference type="InterPro" id="IPR032672">
    <property type="entry name" value="TmcA/NAT10/Kre33"/>
</dbReference>
<gene>
    <name evidence="3 4" type="primary">LOC105161864</name>
</gene>
<dbReference type="OrthoDB" id="1759839at2759"/>
<proteinExistence type="predicted"/>
<keyword evidence="2" id="KW-1185">Reference proteome</keyword>
<dbReference type="GeneID" id="105161864"/>
<dbReference type="GO" id="GO:0005730">
    <property type="term" value="C:nucleolus"/>
    <property type="evidence" value="ECO:0007669"/>
    <property type="project" value="TreeGrafter"/>
</dbReference>
<organism evidence="2 4">
    <name type="scientific">Sesamum indicum</name>
    <name type="common">Oriental sesame</name>
    <name type="synonym">Sesamum orientale</name>
    <dbReference type="NCBI Taxonomy" id="4182"/>
    <lineage>
        <taxon>Eukaryota</taxon>
        <taxon>Viridiplantae</taxon>
        <taxon>Streptophyta</taxon>
        <taxon>Embryophyta</taxon>
        <taxon>Tracheophyta</taxon>
        <taxon>Spermatophyta</taxon>
        <taxon>Magnoliopsida</taxon>
        <taxon>eudicotyledons</taxon>
        <taxon>Gunneridae</taxon>
        <taxon>Pentapetalae</taxon>
        <taxon>asterids</taxon>
        <taxon>lamiids</taxon>
        <taxon>Lamiales</taxon>
        <taxon>Pedaliaceae</taxon>
        <taxon>Sesamum</taxon>
    </lineage>
</organism>
<dbReference type="RefSeq" id="XP_020549403.1">
    <property type="nucleotide sequence ID" value="XM_020693744.1"/>
</dbReference>
<name>A0A8M8UZH5_SESIN</name>
<dbReference type="GO" id="GO:0030686">
    <property type="term" value="C:90S preribosome"/>
    <property type="evidence" value="ECO:0007669"/>
    <property type="project" value="TreeGrafter"/>
</dbReference>